<protein>
    <submittedName>
        <fullName evidence="2">Uncharacterized protein</fullName>
    </submittedName>
</protein>
<accession>A0A2T7NFG8</accession>
<gene>
    <name evidence="2" type="ORF">C0Q70_20421</name>
</gene>
<feature type="region of interest" description="Disordered" evidence="1">
    <location>
        <begin position="171"/>
        <end position="203"/>
    </location>
</feature>
<dbReference type="EMBL" id="PZQS01000013">
    <property type="protein sequence ID" value="PVD19927.1"/>
    <property type="molecule type" value="Genomic_DNA"/>
</dbReference>
<dbReference type="AlphaFoldDB" id="A0A2T7NFG8"/>
<dbReference type="Proteomes" id="UP000245119">
    <property type="component" value="Linkage Group LG13"/>
</dbReference>
<keyword evidence="3" id="KW-1185">Reference proteome</keyword>
<evidence type="ECO:0000313" key="2">
    <source>
        <dbReference type="EMBL" id="PVD19927.1"/>
    </source>
</evidence>
<organism evidence="2 3">
    <name type="scientific">Pomacea canaliculata</name>
    <name type="common">Golden apple snail</name>
    <dbReference type="NCBI Taxonomy" id="400727"/>
    <lineage>
        <taxon>Eukaryota</taxon>
        <taxon>Metazoa</taxon>
        <taxon>Spiralia</taxon>
        <taxon>Lophotrochozoa</taxon>
        <taxon>Mollusca</taxon>
        <taxon>Gastropoda</taxon>
        <taxon>Caenogastropoda</taxon>
        <taxon>Architaenioglossa</taxon>
        <taxon>Ampullarioidea</taxon>
        <taxon>Ampullariidae</taxon>
        <taxon>Pomacea</taxon>
    </lineage>
</organism>
<proteinExistence type="predicted"/>
<sequence length="203" mass="21781">MYPLPFFGTGHNVIRFDRTRLINARSRLAISVHEGISGLIRYKRLRISGSQFTVGPGGEPGLTGSCLLSVSSSSFFKGHASPLTGAVIGRSSTLSIQAKPSATGPLLGPYINEAVPSTRLADLHLNQAIVSTKVCAQNNVTPVVAWYQTSRGWTSKVRGQENSTLVAEFPFSSSRSSKTSFNPSSEPVSNPLQGQSSRQGEEW</sequence>
<reference evidence="2 3" key="1">
    <citation type="submission" date="2018-04" db="EMBL/GenBank/DDBJ databases">
        <title>The genome of golden apple snail Pomacea canaliculata provides insight into stress tolerance and invasive adaptation.</title>
        <authorList>
            <person name="Liu C."/>
            <person name="Liu B."/>
            <person name="Ren Y."/>
            <person name="Zhang Y."/>
            <person name="Wang H."/>
            <person name="Li S."/>
            <person name="Jiang F."/>
            <person name="Yin L."/>
            <person name="Zhang G."/>
            <person name="Qian W."/>
            <person name="Fan W."/>
        </authorList>
    </citation>
    <scope>NUCLEOTIDE SEQUENCE [LARGE SCALE GENOMIC DNA]</scope>
    <source>
        <strain evidence="2">SZHN2017</strain>
        <tissue evidence="2">Muscle</tissue>
    </source>
</reference>
<feature type="compositionally biased region" description="Polar residues" evidence="1">
    <location>
        <begin position="186"/>
        <end position="203"/>
    </location>
</feature>
<comment type="caution">
    <text evidence="2">The sequence shown here is derived from an EMBL/GenBank/DDBJ whole genome shotgun (WGS) entry which is preliminary data.</text>
</comment>
<name>A0A2T7NFG8_POMCA</name>
<evidence type="ECO:0000313" key="3">
    <source>
        <dbReference type="Proteomes" id="UP000245119"/>
    </source>
</evidence>
<feature type="compositionally biased region" description="Low complexity" evidence="1">
    <location>
        <begin position="172"/>
        <end position="185"/>
    </location>
</feature>
<evidence type="ECO:0000256" key="1">
    <source>
        <dbReference type="SAM" id="MobiDB-lite"/>
    </source>
</evidence>